<protein>
    <recommendedName>
        <fullName evidence="5">Type VI secretion protein</fullName>
    </recommendedName>
</protein>
<keyword evidence="2" id="KW-0812">Transmembrane</keyword>
<feature type="transmembrane region" description="Helical" evidence="2">
    <location>
        <begin position="12"/>
        <end position="37"/>
    </location>
</feature>
<reference evidence="3 4" key="1">
    <citation type="submission" date="2023-06" db="EMBL/GenBank/DDBJ databases">
        <authorList>
            <person name="Yushchuk O."/>
            <person name="Binda E."/>
            <person name="Ruckert-Reed C."/>
            <person name="Fedorenko V."/>
            <person name="Kalinowski J."/>
            <person name="Marinelli F."/>
        </authorList>
    </citation>
    <scope>NUCLEOTIDE SEQUENCE [LARGE SCALE GENOMIC DNA]</scope>
    <source>
        <strain evidence="3 4">NRRL 3884</strain>
    </source>
</reference>
<proteinExistence type="predicted"/>
<dbReference type="EMBL" id="CP126980">
    <property type="protein sequence ID" value="WIM92984.1"/>
    <property type="molecule type" value="Genomic_DNA"/>
</dbReference>
<dbReference type="Proteomes" id="UP001240150">
    <property type="component" value="Chromosome"/>
</dbReference>
<keyword evidence="2" id="KW-0472">Membrane</keyword>
<accession>A0ABY8W9C3</accession>
<dbReference type="RefSeq" id="WP_284914191.1">
    <property type="nucleotide sequence ID" value="NZ_CP126980.1"/>
</dbReference>
<sequence length="379" mass="40598">MHTPTDRETGAFLLVLALRTLLALAVGALGGAVAVWLRGPDPTTFAVVSLWIAAIAAFPAAFVVPFASTRPLPHGLLEYRWRLARAVRQHPPGARRSMAAWPPGSKAWTLHSALLAGMEAGARGRARDHERILRAAARVVATGGDRAGDMSSRHGWARLSAYPMIFDALRALHRTAEIEPYAWAAVAEFGIPARRALWCPETLAVVRRLWRERWAAGERTPELGRCLLVVTEGDPWQEEFLREAVAAGLPFRLPLVRMPAVGPAEREELARAGLGTEPELLGDLVGLLGAADRLDEAINLARDEEQRGNPFGAEQLDRAGQWRHRGHDPGVRRPVAARGSAPGWSGGSYSHLANWSVSDNAGAAGALASGSFGSGPGAG</sequence>
<gene>
    <name evidence="3" type="ORF">ACTOB_004948</name>
</gene>
<feature type="region of interest" description="Disordered" evidence="1">
    <location>
        <begin position="305"/>
        <end position="345"/>
    </location>
</feature>
<keyword evidence="4" id="KW-1185">Reference proteome</keyword>
<evidence type="ECO:0008006" key="5">
    <source>
        <dbReference type="Google" id="ProtNLM"/>
    </source>
</evidence>
<organism evidence="3 4">
    <name type="scientific">Actinoplanes oblitus</name>
    <dbReference type="NCBI Taxonomy" id="3040509"/>
    <lineage>
        <taxon>Bacteria</taxon>
        <taxon>Bacillati</taxon>
        <taxon>Actinomycetota</taxon>
        <taxon>Actinomycetes</taxon>
        <taxon>Micromonosporales</taxon>
        <taxon>Micromonosporaceae</taxon>
        <taxon>Actinoplanes</taxon>
    </lineage>
</organism>
<keyword evidence="2" id="KW-1133">Transmembrane helix</keyword>
<evidence type="ECO:0000313" key="3">
    <source>
        <dbReference type="EMBL" id="WIM92984.1"/>
    </source>
</evidence>
<evidence type="ECO:0000256" key="1">
    <source>
        <dbReference type="SAM" id="MobiDB-lite"/>
    </source>
</evidence>
<evidence type="ECO:0000313" key="4">
    <source>
        <dbReference type="Proteomes" id="UP001240150"/>
    </source>
</evidence>
<feature type="transmembrane region" description="Helical" evidence="2">
    <location>
        <begin position="43"/>
        <end position="67"/>
    </location>
</feature>
<name>A0ABY8W9C3_9ACTN</name>
<evidence type="ECO:0000256" key="2">
    <source>
        <dbReference type="SAM" id="Phobius"/>
    </source>
</evidence>